<dbReference type="AlphaFoldDB" id="A0A6J6GR50"/>
<organism evidence="3">
    <name type="scientific">freshwater metagenome</name>
    <dbReference type="NCBI Taxonomy" id="449393"/>
    <lineage>
        <taxon>unclassified sequences</taxon>
        <taxon>metagenomes</taxon>
        <taxon>ecological metagenomes</taxon>
    </lineage>
</organism>
<dbReference type="InterPro" id="IPR021869">
    <property type="entry name" value="RNase_Zc3h12_NYN"/>
</dbReference>
<sequence>MWLNGCVVKPFTHVVVDGSNMATEGRTEPSLKQLNEAVLSFMNEFPDTKITVVVDATFGHRVDRRERAEFDAAINNNELVAPPAGAVGRGDGFVLTIADKVKASILSNDSYQEFHDQYKWLFDEGRLIGGKPVPNVGWVFIQRLPVRKQSGRESSAALRRAKSVRAPSRPMPVPKNPPPTARVAVNSPKPIAQASKPGSNSKPTPKLNEITAFLNFVEKNPVGTKLKGVVESYASHGVHVKVGEVLGYLPMQLMANPAPRSAREHVKLGASLSLVIVGYTPSRRSVELAVSGVEPVPAQRAAARVATPRNVGPIRTATTRIVQIKKAKRLRQKSKAVQKKAPQKKR</sequence>
<feature type="region of interest" description="Disordered" evidence="1">
    <location>
        <begin position="325"/>
        <end position="346"/>
    </location>
</feature>
<dbReference type="SUPFAM" id="SSF50249">
    <property type="entry name" value="Nucleic acid-binding proteins"/>
    <property type="match status" value="1"/>
</dbReference>
<protein>
    <submittedName>
        <fullName evidence="3">Unannotated protein</fullName>
    </submittedName>
</protein>
<reference evidence="3" key="1">
    <citation type="submission" date="2020-05" db="EMBL/GenBank/DDBJ databases">
        <authorList>
            <person name="Chiriac C."/>
            <person name="Salcher M."/>
            <person name="Ghai R."/>
            <person name="Kavagutti S V."/>
        </authorList>
    </citation>
    <scope>NUCLEOTIDE SEQUENCE</scope>
</reference>
<dbReference type="SMART" id="SM00316">
    <property type="entry name" value="S1"/>
    <property type="match status" value="1"/>
</dbReference>
<feature type="domain" description="S1 motif" evidence="2">
    <location>
        <begin position="223"/>
        <end position="291"/>
    </location>
</feature>
<evidence type="ECO:0000259" key="2">
    <source>
        <dbReference type="PROSITE" id="PS50126"/>
    </source>
</evidence>
<gene>
    <name evidence="3" type="ORF">UFOPK1826_00782</name>
</gene>
<dbReference type="Pfam" id="PF11977">
    <property type="entry name" value="RNase_Zc3h12a"/>
    <property type="match status" value="1"/>
</dbReference>
<name>A0A6J6GR50_9ZZZZ</name>
<dbReference type="InterPro" id="IPR012340">
    <property type="entry name" value="NA-bd_OB-fold"/>
</dbReference>
<dbReference type="Gene3D" id="2.40.50.140">
    <property type="entry name" value="Nucleic acid-binding proteins"/>
    <property type="match status" value="1"/>
</dbReference>
<evidence type="ECO:0000313" key="3">
    <source>
        <dbReference type="EMBL" id="CAB4602730.1"/>
    </source>
</evidence>
<dbReference type="PROSITE" id="PS50126">
    <property type="entry name" value="S1"/>
    <property type="match status" value="1"/>
</dbReference>
<dbReference type="EMBL" id="CAEZUN010000086">
    <property type="protein sequence ID" value="CAB4602730.1"/>
    <property type="molecule type" value="Genomic_DNA"/>
</dbReference>
<dbReference type="InterPro" id="IPR003029">
    <property type="entry name" value="S1_domain"/>
</dbReference>
<dbReference type="Gene3D" id="3.40.50.11980">
    <property type="match status" value="1"/>
</dbReference>
<feature type="compositionally biased region" description="Pro residues" evidence="1">
    <location>
        <begin position="169"/>
        <end position="180"/>
    </location>
</feature>
<accession>A0A6J6GR50</accession>
<dbReference type="GO" id="GO:0003676">
    <property type="term" value="F:nucleic acid binding"/>
    <property type="evidence" value="ECO:0007669"/>
    <property type="project" value="InterPro"/>
</dbReference>
<evidence type="ECO:0000256" key="1">
    <source>
        <dbReference type="SAM" id="MobiDB-lite"/>
    </source>
</evidence>
<proteinExistence type="predicted"/>
<feature type="region of interest" description="Disordered" evidence="1">
    <location>
        <begin position="151"/>
        <end position="185"/>
    </location>
</feature>